<evidence type="ECO:0000313" key="2">
    <source>
        <dbReference type="Proteomes" id="UP000053070"/>
    </source>
</evidence>
<evidence type="ECO:0000313" key="1">
    <source>
        <dbReference type="EMBL" id="KLE31992.1"/>
    </source>
</evidence>
<dbReference type="Proteomes" id="UP000053070">
    <property type="component" value="Unassembled WGS sequence"/>
</dbReference>
<organism evidence="1 2">
    <name type="scientific">Aurantiacibacter gangjinensis</name>
    <dbReference type="NCBI Taxonomy" id="502682"/>
    <lineage>
        <taxon>Bacteria</taxon>
        <taxon>Pseudomonadati</taxon>
        <taxon>Pseudomonadota</taxon>
        <taxon>Alphaproteobacteria</taxon>
        <taxon>Sphingomonadales</taxon>
        <taxon>Erythrobacteraceae</taxon>
        <taxon>Aurantiacibacter</taxon>
    </lineage>
</organism>
<dbReference type="EMBL" id="LBHC01000002">
    <property type="protein sequence ID" value="KLE31992.1"/>
    <property type="molecule type" value="Genomic_DNA"/>
</dbReference>
<proteinExistence type="predicted"/>
<keyword evidence="2" id="KW-1185">Reference proteome</keyword>
<sequence>MRHADSKKRALHSAPAYLLEETFEVHRRNPWLVFMEPCCGDMTSVAQVKIVARSLPESFDTLFDRSANLTAMLSWHVNLGSRPKREMIIEKISHDSW</sequence>
<reference evidence="1 2" key="1">
    <citation type="submission" date="2015-04" db="EMBL/GenBank/DDBJ databases">
        <title>The draft genome sequence of Erythrobacr gangjinensis K7-2.</title>
        <authorList>
            <person name="Zhuang L."/>
            <person name="Liu Y."/>
            <person name="Shao Z."/>
        </authorList>
    </citation>
    <scope>NUCLEOTIDE SEQUENCE [LARGE SCALE GENOMIC DNA]</scope>
    <source>
        <strain evidence="1 2">K7-2</strain>
    </source>
</reference>
<name>A0A0G9MMR7_9SPHN</name>
<gene>
    <name evidence="1" type="ORF">AAW01_11215</name>
</gene>
<dbReference type="AlphaFoldDB" id="A0A0G9MMR7"/>
<dbReference type="PATRIC" id="fig|502682.8.peg.2288"/>
<protein>
    <submittedName>
        <fullName evidence="1">Uncharacterized protein</fullName>
    </submittedName>
</protein>
<comment type="caution">
    <text evidence="1">The sequence shown here is derived from an EMBL/GenBank/DDBJ whole genome shotgun (WGS) entry which is preliminary data.</text>
</comment>
<accession>A0A0G9MMR7</accession>